<feature type="compositionally biased region" description="Polar residues" evidence="1">
    <location>
        <begin position="194"/>
        <end position="203"/>
    </location>
</feature>
<name>A0A1Q2YB23_9ASCO</name>
<feature type="region of interest" description="Disordered" evidence="1">
    <location>
        <begin position="144"/>
        <end position="203"/>
    </location>
</feature>
<dbReference type="Proteomes" id="UP000186136">
    <property type="component" value="Unassembled WGS sequence"/>
</dbReference>
<feature type="compositionally biased region" description="Low complexity" evidence="1">
    <location>
        <begin position="69"/>
        <end position="90"/>
    </location>
</feature>
<proteinExistence type="predicted"/>
<dbReference type="EMBL" id="BDGI01000001">
    <property type="protein sequence ID" value="GAV26688.1"/>
    <property type="molecule type" value="Genomic_DNA"/>
</dbReference>
<evidence type="ECO:0000313" key="2">
    <source>
        <dbReference type="EMBL" id="GAV26688.1"/>
    </source>
</evidence>
<evidence type="ECO:0000256" key="1">
    <source>
        <dbReference type="SAM" id="MobiDB-lite"/>
    </source>
</evidence>
<reference evidence="2 3" key="1">
    <citation type="submission" date="2016-08" db="EMBL/GenBank/DDBJ databases">
        <title>Whole genome shotgun sequence of Pichia membranifaciens KS47-1.</title>
        <authorList>
            <person name="Konishi M."/>
            <person name="Ishida M."/>
            <person name="Arakawa T."/>
            <person name="Kato Y."/>
            <person name="Horiuchi J."/>
        </authorList>
    </citation>
    <scope>NUCLEOTIDE SEQUENCE [LARGE SCALE GENOMIC DNA]</scope>
    <source>
        <strain evidence="2 3">KS47-1</strain>
    </source>
</reference>
<feature type="compositionally biased region" description="Low complexity" evidence="1">
    <location>
        <begin position="170"/>
        <end position="187"/>
    </location>
</feature>
<feature type="compositionally biased region" description="Acidic residues" evidence="1">
    <location>
        <begin position="148"/>
        <end position="163"/>
    </location>
</feature>
<comment type="caution">
    <text evidence="2">The sequence shown here is derived from an EMBL/GenBank/DDBJ whole genome shotgun (WGS) entry which is preliminary data.</text>
</comment>
<sequence>MEIASESSKKDDSPNSAISEQNLKNRLVDSELNKNKRQKTTQKSNQDLSTAVPVFTGDDPNDASNFFAQQAIQEQQEQQQEQQQQQQQQQHGTKNNTMIEQAKDLSAVDDISRNIDMQFMKGNLRAKNANSNLQVIPHQDLLNGALQSDDDDDDGDAEEEEDESVRKMLNESLSNANNNNSVNSSGSMRDQDNHNGQNFNAENTEIPMLNYSLISTSDTSCTWS</sequence>
<protein>
    <submittedName>
        <fullName evidence="2">Uncharacterized protein</fullName>
    </submittedName>
</protein>
<accession>A0A1Q2YB23</accession>
<evidence type="ECO:0000313" key="3">
    <source>
        <dbReference type="Proteomes" id="UP000186136"/>
    </source>
</evidence>
<feature type="region of interest" description="Disordered" evidence="1">
    <location>
        <begin position="1"/>
        <end position="94"/>
    </location>
</feature>
<gene>
    <name evidence="2" type="ORF">PMKS-000143</name>
</gene>
<dbReference type="AlphaFoldDB" id="A0A1Q2YB23"/>
<keyword evidence="3" id="KW-1185">Reference proteome</keyword>
<organism evidence="2 3">
    <name type="scientific">Pichia membranifaciens</name>
    <dbReference type="NCBI Taxonomy" id="4926"/>
    <lineage>
        <taxon>Eukaryota</taxon>
        <taxon>Fungi</taxon>
        <taxon>Dikarya</taxon>
        <taxon>Ascomycota</taxon>
        <taxon>Saccharomycotina</taxon>
        <taxon>Pichiomycetes</taxon>
        <taxon>Pichiales</taxon>
        <taxon>Pichiaceae</taxon>
        <taxon>Pichia</taxon>
    </lineage>
</organism>
<feature type="compositionally biased region" description="Polar residues" evidence="1">
    <location>
        <begin position="14"/>
        <end position="24"/>
    </location>
</feature>